<comment type="catalytic activity">
    <reaction evidence="9 10">
        <text>oxaloacetate + phosphate = phosphoenolpyruvate + hydrogencarbonate</text>
        <dbReference type="Rhea" id="RHEA:28370"/>
        <dbReference type="ChEBI" id="CHEBI:16452"/>
        <dbReference type="ChEBI" id="CHEBI:17544"/>
        <dbReference type="ChEBI" id="CHEBI:43474"/>
        <dbReference type="ChEBI" id="CHEBI:58702"/>
        <dbReference type="EC" id="4.1.1.31"/>
    </reaction>
</comment>
<dbReference type="NCBIfam" id="NF000584">
    <property type="entry name" value="PRK00009.1"/>
    <property type="match status" value="1"/>
</dbReference>
<dbReference type="PRINTS" id="PR00150">
    <property type="entry name" value="PEPCARBXLASE"/>
</dbReference>
<comment type="function">
    <text evidence="2 10">Forms oxaloacetate, a four-carbon dicarboxylic acid source for the tricarboxylic acid cycle.</text>
</comment>
<evidence type="ECO:0000313" key="13">
    <source>
        <dbReference type="EMBL" id="QFY43439.1"/>
    </source>
</evidence>
<dbReference type="GO" id="GO:0006099">
    <property type="term" value="P:tricarboxylic acid cycle"/>
    <property type="evidence" value="ECO:0007669"/>
    <property type="project" value="InterPro"/>
</dbReference>
<dbReference type="GO" id="GO:0005829">
    <property type="term" value="C:cytosol"/>
    <property type="evidence" value="ECO:0007669"/>
    <property type="project" value="TreeGrafter"/>
</dbReference>
<dbReference type="Pfam" id="PF00311">
    <property type="entry name" value="PEPcase"/>
    <property type="match status" value="1"/>
</dbReference>
<evidence type="ECO:0000313" key="14">
    <source>
        <dbReference type="Proteomes" id="UP000325755"/>
    </source>
</evidence>
<evidence type="ECO:0000256" key="4">
    <source>
        <dbReference type="ARBA" id="ARBA00012305"/>
    </source>
</evidence>
<protein>
    <recommendedName>
        <fullName evidence="5 10">Phosphoenolpyruvate carboxylase</fullName>
        <shortName evidence="10">PEPC</shortName>
        <shortName evidence="10">PEPCase</shortName>
        <ecNumber evidence="4 10">4.1.1.31</ecNumber>
    </recommendedName>
</protein>
<comment type="subunit">
    <text evidence="10">Homotetramer.</text>
</comment>
<dbReference type="GO" id="GO:0006107">
    <property type="term" value="P:oxaloacetate metabolic process"/>
    <property type="evidence" value="ECO:0007669"/>
    <property type="project" value="UniProtKB-UniRule"/>
</dbReference>
<dbReference type="PROSITE" id="PS00393">
    <property type="entry name" value="PEPCASE_2"/>
    <property type="match status" value="1"/>
</dbReference>
<evidence type="ECO:0000256" key="10">
    <source>
        <dbReference type="HAMAP-Rule" id="MF_00595"/>
    </source>
</evidence>
<keyword evidence="13" id="KW-0670">Pyruvate</keyword>
<dbReference type="GO" id="GO:0008964">
    <property type="term" value="F:phosphoenolpyruvate carboxylase activity"/>
    <property type="evidence" value="ECO:0007669"/>
    <property type="project" value="UniProtKB-UniRule"/>
</dbReference>
<dbReference type="InterPro" id="IPR033129">
    <property type="entry name" value="PEPCASE_His_AS"/>
</dbReference>
<evidence type="ECO:0000256" key="6">
    <source>
        <dbReference type="ARBA" id="ARBA00022842"/>
    </source>
</evidence>
<evidence type="ECO:0000256" key="12">
    <source>
        <dbReference type="PROSITE-ProRule" id="PRU10112"/>
    </source>
</evidence>
<dbReference type="KEGG" id="mmob:F6R98_13095"/>
<dbReference type="HAMAP" id="MF_00595">
    <property type="entry name" value="PEPcase_type1"/>
    <property type="match status" value="1"/>
</dbReference>
<evidence type="ECO:0000256" key="5">
    <source>
        <dbReference type="ARBA" id="ARBA00022419"/>
    </source>
</evidence>
<dbReference type="Gene3D" id="1.20.1440.90">
    <property type="entry name" value="Phosphoenolpyruvate/pyruvate domain"/>
    <property type="match status" value="1"/>
</dbReference>
<evidence type="ECO:0000256" key="3">
    <source>
        <dbReference type="ARBA" id="ARBA00008346"/>
    </source>
</evidence>
<evidence type="ECO:0000256" key="1">
    <source>
        <dbReference type="ARBA" id="ARBA00001946"/>
    </source>
</evidence>
<dbReference type="AlphaFoldDB" id="A0A5Q0BIP4"/>
<dbReference type="InterPro" id="IPR015813">
    <property type="entry name" value="Pyrv/PenolPyrv_kinase-like_dom"/>
</dbReference>
<dbReference type="FunCoup" id="A0A5Q0BIP4">
    <property type="interactions" value="353"/>
</dbReference>
<organism evidence="13 14">
    <name type="scientific">Candidatus Methylospira mobilis</name>
    <dbReference type="NCBI Taxonomy" id="1808979"/>
    <lineage>
        <taxon>Bacteria</taxon>
        <taxon>Pseudomonadati</taxon>
        <taxon>Pseudomonadota</taxon>
        <taxon>Gammaproteobacteria</taxon>
        <taxon>Methylococcales</taxon>
        <taxon>Methylococcaceae</taxon>
        <taxon>Candidatus Methylospira</taxon>
    </lineage>
</organism>
<dbReference type="PROSITE" id="PS00781">
    <property type="entry name" value="PEPCASE_1"/>
    <property type="match status" value="1"/>
</dbReference>
<evidence type="ECO:0000256" key="8">
    <source>
        <dbReference type="ARBA" id="ARBA00023300"/>
    </source>
</evidence>
<dbReference type="SUPFAM" id="SSF51621">
    <property type="entry name" value="Phosphoenolpyruvate/pyruvate domain"/>
    <property type="match status" value="1"/>
</dbReference>
<evidence type="ECO:0000256" key="9">
    <source>
        <dbReference type="ARBA" id="ARBA00048995"/>
    </source>
</evidence>
<comment type="cofactor">
    <cofactor evidence="1 10">
        <name>Mg(2+)</name>
        <dbReference type="ChEBI" id="CHEBI:18420"/>
    </cofactor>
</comment>
<dbReference type="Proteomes" id="UP000325755">
    <property type="component" value="Chromosome"/>
</dbReference>
<evidence type="ECO:0000256" key="2">
    <source>
        <dbReference type="ARBA" id="ARBA00003670"/>
    </source>
</evidence>
<dbReference type="EMBL" id="CP044205">
    <property type="protein sequence ID" value="QFY43439.1"/>
    <property type="molecule type" value="Genomic_DNA"/>
</dbReference>
<dbReference type="PANTHER" id="PTHR30523:SF46">
    <property type="entry name" value="PHOSPHOENOLPYRUVATE CARBOXYLASE"/>
    <property type="match status" value="1"/>
</dbReference>
<dbReference type="InParanoid" id="A0A5Q0BIP4"/>
<dbReference type="PANTHER" id="PTHR30523">
    <property type="entry name" value="PHOSPHOENOLPYRUVATE CARBOXYLASE"/>
    <property type="match status" value="1"/>
</dbReference>
<dbReference type="OrthoDB" id="9768133at2"/>
<dbReference type="InterPro" id="IPR021135">
    <property type="entry name" value="PEP_COase"/>
</dbReference>
<accession>A0A5Q0BIP4</accession>
<keyword evidence="7 10" id="KW-0456">Lyase</keyword>
<reference evidence="13 14" key="1">
    <citation type="submission" date="2019-09" db="EMBL/GenBank/DDBJ databases">
        <title>Ecophysiology of the spiral-shaped methanotroph Methylospira mobilis as revealed by the complete genome sequence.</title>
        <authorList>
            <person name="Oshkin I.Y."/>
            <person name="Dedysh S.N."/>
            <person name="Miroshnikov K."/>
            <person name="Danilova O.V."/>
            <person name="Hakobyan A."/>
            <person name="Liesack W."/>
        </authorList>
    </citation>
    <scope>NUCLEOTIDE SEQUENCE [LARGE SCALE GENOMIC DNA]</scope>
    <source>
        <strain evidence="13 14">Shm1</strain>
    </source>
</reference>
<keyword evidence="14" id="KW-1185">Reference proteome</keyword>
<sequence>MSTLPHEKALRHQVRVLSVLLSRVLKNQLEPDVYSAIESLRNGFVRLRRQNDPVLRQQLIRSISRLEPEKLAQVVRASHIYFNLVNSAEEVWQLGLRRREAERGGHLWQGSFHDTLKGLHEQGVTREELQYLLDNLCYHPVLTAHPTEAKRRSIKEALRRIFVSLEQLDDVRIQGVYRDEIIARLQLQIQLLWKTDEVRAQRLDVRDEISNGLYYFPVSLFGAVIQVYRYLEATVTEIYGCDRTEDNAALFRIPSFIRFGSWIGGDRDGNPFVKPETTALAVRMQARTVAVEYMGRLERLRDQLTFSTGMCEPSEAFWSSLHRDEALAVAVFGHRIGLYKMEPYRRKLAIMRYRMKAHLAKVEAGIEGGWAGNEDHAYADAGSFLTDLRVVYDSLCAHDDQAIAHTDLLDLIRLVETFGFHLMPLDIRQESSHHCAAVAEIIRTALDIDYAAQDEPGKLALLSEAIVNISALTYRQDQLSAATQETLRVFEVMTQMRRELGADCFGRYVISMTHSASNVMEVLFLAALSGLIGQLAGRRFCHIGVTPLFETIQDLEQVEPVLVSLLDLPIYRDLLAVSPGVQEVMLGYSDSCKDGGILASVWSLYEAQKKIIAITSSRGLRCRLFHGRGGTVGRGGGPTHEAILAQPPGTVQGQIKFTEQGETVFYKYNNMETAVYELTMGATGLMKASLNLIRPVESERRDYLGIMDEIARIGELRFRRLTEQESGFLDYFYEATPLAEIGLLNIGSRPSHRKKQDRSKASVRAIAWVFAWAQSRQTLPAWFGIGTALETWRGKDPARLAKLQSMYRDWPFFRTLLSKTQMALAKSDMDIAKGYAGLCHDDEVATRIYGLIDAEYRSTVQQILNVANTKSLLDDAPQLAWSLQSRNPYLDPLNYVQISLLHRLRALPEEESHSSRWMNSLLRTINAIAAGMRNTG</sequence>
<feature type="active site" evidence="10 12">
    <location>
        <position position="593"/>
    </location>
</feature>
<feature type="active site" evidence="10 11">
    <location>
        <position position="145"/>
    </location>
</feature>
<dbReference type="InterPro" id="IPR022805">
    <property type="entry name" value="PEP_COase_bac/pln-type"/>
</dbReference>
<gene>
    <name evidence="10" type="primary">ppc</name>
    <name evidence="13" type="ORF">F6R98_13095</name>
</gene>
<dbReference type="RefSeq" id="WP_153249422.1">
    <property type="nucleotide sequence ID" value="NZ_CP044205.1"/>
</dbReference>
<dbReference type="InterPro" id="IPR018129">
    <property type="entry name" value="PEP_COase_Lys_AS"/>
</dbReference>
<name>A0A5Q0BIP4_9GAMM</name>
<evidence type="ECO:0000256" key="7">
    <source>
        <dbReference type="ARBA" id="ARBA00023239"/>
    </source>
</evidence>
<evidence type="ECO:0000256" key="11">
    <source>
        <dbReference type="PROSITE-ProRule" id="PRU10111"/>
    </source>
</evidence>
<keyword evidence="6 10" id="KW-0460">Magnesium</keyword>
<dbReference type="GO" id="GO:0015977">
    <property type="term" value="P:carbon fixation"/>
    <property type="evidence" value="ECO:0007669"/>
    <property type="project" value="UniProtKB-UniRule"/>
</dbReference>
<comment type="similarity">
    <text evidence="3 10">Belongs to the PEPCase type 1 family.</text>
</comment>
<dbReference type="GO" id="GO:0000287">
    <property type="term" value="F:magnesium ion binding"/>
    <property type="evidence" value="ECO:0007669"/>
    <property type="project" value="UniProtKB-UniRule"/>
</dbReference>
<keyword evidence="8 10" id="KW-0120">Carbon dioxide fixation</keyword>
<dbReference type="EC" id="4.1.1.31" evidence="4 10"/>
<proteinExistence type="inferred from homology"/>